<dbReference type="Gene3D" id="3.10.20.30">
    <property type="match status" value="1"/>
</dbReference>
<dbReference type="InterPro" id="IPR036010">
    <property type="entry name" value="2Fe-2S_ferredoxin-like_sf"/>
</dbReference>
<comment type="similarity">
    <text evidence="1">Belongs to the adrenodoxin/putidaredoxin family.</text>
</comment>
<keyword evidence="9" id="KW-1185">Reference proteome</keyword>
<evidence type="ECO:0000256" key="4">
    <source>
        <dbReference type="ARBA" id="ARBA00023004"/>
    </source>
</evidence>
<dbReference type="InterPro" id="IPR012675">
    <property type="entry name" value="Beta-grasp_dom_sf"/>
</dbReference>
<keyword evidence="4" id="KW-0408">Iron</keyword>
<evidence type="ECO:0000313" key="8">
    <source>
        <dbReference type="EMBL" id="AIG26206.1"/>
    </source>
</evidence>
<dbReference type="InterPro" id="IPR006058">
    <property type="entry name" value="2Fe2S_fd_BS"/>
</dbReference>
<dbReference type="GO" id="GO:0051537">
    <property type="term" value="F:2 iron, 2 sulfur cluster binding"/>
    <property type="evidence" value="ECO:0007669"/>
    <property type="project" value="UniProtKB-KW"/>
</dbReference>
<protein>
    <submittedName>
        <fullName evidence="8">Na(+)-translocating NADH-quinone reductase subunit F</fullName>
    </submittedName>
</protein>
<dbReference type="GO" id="GO:0046872">
    <property type="term" value="F:metal ion binding"/>
    <property type="evidence" value="ECO:0007669"/>
    <property type="project" value="UniProtKB-KW"/>
</dbReference>
<sequence length="99" mass="11556">MKELTLVTKLGESHEVIIEKNMTIVKLAKKNKIQWGHACERGICAQCRTKVLEGAEFLNEVTKEEKLRLKKAERQDHYRLGCQIQVQEEGPVRLWHVPY</sequence>
<dbReference type="HOGENOM" id="CLU_082632_8_0_9"/>
<dbReference type="AlphaFoldDB" id="A0A075R3Z8"/>
<comment type="cofactor">
    <cofactor evidence="6">
        <name>[2Fe-2S] cluster</name>
        <dbReference type="ChEBI" id="CHEBI:190135"/>
    </cofactor>
</comment>
<dbReference type="STRING" id="1042163.BRLA_c018840"/>
<dbReference type="CDD" id="cd00207">
    <property type="entry name" value="fer2"/>
    <property type="match status" value="1"/>
</dbReference>
<gene>
    <name evidence="8" type="ORF">BRLA_c018840</name>
</gene>
<evidence type="ECO:0000313" key="9">
    <source>
        <dbReference type="Proteomes" id="UP000005850"/>
    </source>
</evidence>
<dbReference type="RefSeq" id="WP_003338523.1">
    <property type="nucleotide sequence ID" value="NZ_CP007806.1"/>
</dbReference>
<name>A0A075R3Z8_BRELA</name>
<feature type="domain" description="2Fe-2S ferredoxin-type" evidence="7">
    <location>
        <begin position="8"/>
        <end position="86"/>
    </location>
</feature>
<evidence type="ECO:0000256" key="2">
    <source>
        <dbReference type="ARBA" id="ARBA00022714"/>
    </source>
</evidence>
<evidence type="ECO:0000256" key="5">
    <source>
        <dbReference type="ARBA" id="ARBA00023014"/>
    </source>
</evidence>
<evidence type="ECO:0000256" key="3">
    <source>
        <dbReference type="ARBA" id="ARBA00022723"/>
    </source>
</evidence>
<evidence type="ECO:0000259" key="7">
    <source>
        <dbReference type="Pfam" id="PF00111"/>
    </source>
</evidence>
<dbReference type="Pfam" id="PF00111">
    <property type="entry name" value="Fer2"/>
    <property type="match status" value="1"/>
</dbReference>
<dbReference type="InterPro" id="IPR001055">
    <property type="entry name" value="Adrenodoxin-like"/>
</dbReference>
<dbReference type="SUPFAM" id="SSF54292">
    <property type="entry name" value="2Fe-2S ferredoxin-like"/>
    <property type="match status" value="1"/>
</dbReference>
<organism evidence="8 9">
    <name type="scientific">Brevibacillus laterosporus LMG 15441</name>
    <dbReference type="NCBI Taxonomy" id="1042163"/>
    <lineage>
        <taxon>Bacteria</taxon>
        <taxon>Bacillati</taxon>
        <taxon>Bacillota</taxon>
        <taxon>Bacilli</taxon>
        <taxon>Bacillales</taxon>
        <taxon>Paenibacillaceae</taxon>
        <taxon>Brevibacillus</taxon>
    </lineage>
</organism>
<keyword evidence="2" id="KW-0001">2Fe-2S</keyword>
<dbReference type="KEGG" id="blr:BRLA_c018840"/>
<dbReference type="InterPro" id="IPR001041">
    <property type="entry name" value="2Fe-2S_ferredoxin-type"/>
</dbReference>
<dbReference type="PROSITE" id="PS00197">
    <property type="entry name" value="2FE2S_FER_1"/>
    <property type="match status" value="1"/>
</dbReference>
<dbReference type="EMBL" id="CP007806">
    <property type="protein sequence ID" value="AIG26206.1"/>
    <property type="molecule type" value="Genomic_DNA"/>
</dbReference>
<dbReference type="PANTHER" id="PTHR23426:SF65">
    <property type="entry name" value="FERREDOXIN-2, MITOCHONDRIAL"/>
    <property type="match status" value="1"/>
</dbReference>
<dbReference type="PANTHER" id="PTHR23426">
    <property type="entry name" value="FERREDOXIN/ADRENODOXIN"/>
    <property type="match status" value="1"/>
</dbReference>
<dbReference type="GO" id="GO:0009055">
    <property type="term" value="F:electron transfer activity"/>
    <property type="evidence" value="ECO:0007669"/>
    <property type="project" value="TreeGrafter"/>
</dbReference>
<keyword evidence="5" id="KW-0411">Iron-sulfur</keyword>
<evidence type="ECO:0000256" key="6">
    <source>
        <dbReference type="ARBA" id="ARBA00034078"/>
    </source>
</evidence>
<dbReference type="Proteomes" id="UP000005850">
    <property type="component" value="Chromosome"/>
</dbReference>
<proteinExistence type="inferred from homology"/>
<accession>A0A075R3Z8</accession>
<dbReference type="GO" id="GO:0140647">
    <property type="term" value="P:P450-containing electron transport chain"/>
    <property type="evidence" value="ECO:0007669"/>
    <property type="project" value="InterPro"/>
</dbReference>
<evidence type="ECO:0000256" key="1">
    <source>
        <dbReference type="ARBA" id="ARBA00010914"/>
    </source>
</evidence>
<reference evidence="8 9" key="1">
    <citation type="journal article" date="2011" name="J. Bacteriol.">
        <title>Genome sequence of Brevibacillus laterosporus LMG 15441, a pathogen of invertebrates.</title>
        <authorList>
            <person name="Djukic M."/>
            <person name="Poehlein A."/>
            <person name="Thurmer A."/>
            <person name="Daniel R."/>
        </authorList>
    </citation>
    <scope>NUCLEOTIDE SEQUENCE [LARGE SCALE GENOMIC DNA]</scope>
    <source>
        <strain evidence="8 9">LMG 15441</strain>
    </source>
</reference>
<keyword evidence="3" id="KW-0479">Metal-binding</keyword>
<dbReference type="eggNOG" id="COG0633">
    <property type="taxonomic scope" value="Bacteria"/>
</dbReference>